<evidence type="ECO:0000313" key="1">
    <source>
        <dbReference type="EMBL" id="CAD8360928.1"/>
    </source>
</evidence>
<protein>
    <submittedName>
        <fullName evidence="1">Uncharacterized protein</fullName>
    </submittedName>
</protein>
<sequence length="106" mass="12157">MGGGLIDLQLRTTPLPSLCDLEGFRRRTKQYKVDGAEEGYQVRRASFLIRDRSTGRVLMQIYENHGQVGQVLSPYRHRYTADSFAELFGKSGRKILYTPTRLSFRG</sequence>
<dbReference type="EMBL" id="HBEJ01002012">
    <property type="protein sequence ID" value="CAD8360928.1"/>
    <property type="molecule type" value="Transcribed_RNA"/>
</dbReference>
<proteinExistence type="predicted"/>
<gene>
    <name evidence="1" type="ORF">MPOL1434_LOCUS1181</name>
</gene>
<name>A0A7S0FHK3_9STRA</name>
<dbReference type="AlphaFoldDB" id="A0A7S0FHK3"/>
<organism evidence="1">
    <name type="scientific">Minutocellus polymorphus</name>
    <dbReference type="NCBI Taxonomy" id="265543"/>
    <lineage>
        <taxon>Eukaryota</taxon>
        <taxon>Sar</taxon>
        <taxon>Stramenopiles</taxon>
        <taxon>Ochrophyta</taxon>
        <taxon>Bacillariophyta</taxon>
        <taxon>Mediophyceae</taxon>
        <taxon>Cymatosirophycidae</taxon>
        <taxon>Cymatosirales</taxon>
        <taxon>Cymatosiraceae</taxon>
        <taxon>Minutocellus</taxon>
    </lineage>
</organism>
<reference evidence="1" key="1">
    <citation type="submission" date="2021-01" db="EMBL/GenBank/DDBJ databases">
        <authorList>
            <person name="Corre E."/>
            <person name="Pelletier E."/>
            <person name="Niang G."/>
            <person name="Scheremetjew M."/>
            <person name="Finn R."/>
            <person name="Kale V."/>
            <person name="Holt S."/>
            <person name="Cochrane G."/>
            <person name="Meng A."/>
            <person name="Brown T."/>
            <person name="Cohen L."/>
        </authorList>
    </citation>
    <scope>NUCLEOTIDE SEQUENCE</scope>
    <source>
        <strain evidence="1">CCMP3303</strain>
    </source>
</reference>
<accession>A0A7S0FHK3</accession>